<evidence type="ECO:0000259" key="2">
    <source>
        <dbReference type="Pfam" id="PF13963"/>
    </source>
</evidence>
<reference evidence="4" key="2">
    <citation type="submission" date="2023-05" db="EMBL/GenBank/DDBJ databases">
        <authorList>
            <person name="Schelkunov M.I."/>
        </authorList>
    </citation>
    <scope>NUCLEOTIDE SEQUENCE</scope>
    <source>
        <strain evidence="4">Hsosn_3</strain>
        <tissue evidence="4">Leaf</tissue>
    </source>
</reference>
<organism evidence="4 5">
    <name type="scientific">Heracleum sosnowskyi</name>
    <dbReference type="NCBI Taxonomy" id="360622"/>
    <lineage>
        <taxon>Eukaryota</taxon>
        <taxon>Viridiplantae</taxon>
        <taxon>Streptophyta</taxon>
        <taxon>Embryophyta</taxon>
        <taxon>Tracheophyta</taxon>
        <taxon>Spermatophyta</taxon>
        <taxon>Magnoliopsida</taxon>
        <taxon>eudicotyledons</taxon>
        <taxon>Gunneridae</taxon>
        <taxon>Pentapetalae</taxon>
        <taxon>asterids</taxon>
        <taxon>campanulids</taxon>
        <taxon>Apiales</taxon>
        <taxon>Apiaceae</taxon>
        <taxon>Apioideae</taxon>
        <taxon>apioid superclade</taxon>
        <taxon>Tordylieae</taxon>
        <taxon>Tordyliinae</taxon>
        <taxon>Heracleum</taxon>
    </lineage>
</organism>
<comment type="caution">
    <text evidence="4">The sequence shown here is derived from an EMBL/GenBank/DDBJ whole genome shotgun (WGS) entry which is preliminary data.</text>
</comment>
<protein>
    <recommendedName>
        <fullName evidence="2">Transposase-associated domain-containing protein</fullName>
    </recommendedName>
</protein>
<accession>A0AAD8MCX5</accession>
<dbReference type="Pfam" id="PF13963">
    <property type="entry name" value="Transpos_assoc"/>
    <property type="match status" value="1"/>
</dbReference>
<evidence type="ECO:0000313" key="4">
    <source>
        <dbReference type="EMBL" id="KAK1370890.1"/>
    </source>
</evidence>
<feature type="region of interest" description="Disordered" evidence="1">
    <location>
        <begin position="579"/>
        <end position="606"/>
    </location>
</feature>
<dbReference type="InterPro" id="IPR004252">
    <property type="entry name" value="Probable_transposase_24"/>
</dbReference>
<dbReference type="EMBL" id="JAUIZM010000008">
    <property type="protein sequence ID" value="KAK1370890.1"/>
    <property type="molecule type" value="Genomic_DNA"/>
</dbReference>
<proteinExistence type="predicted"/>
<gene>
    <name evidence="4" type="ORF">POM88_036982</name>
    <name evidence="3" type="ORF">POM88_051834</name>
</gene>
<name>A0AAD8MCX5_9APIA</name>
<evidence type="ECO:0000313" key="5">
    <source>
        <dbReference type="Proteomes" id="UP001237642"/>
    </source>
</evidence>
<dbReference type="EMBL" id="JAUIZM010000011">
    <property type="protein sequence ID" value="KAK1358578.1"/>
    <property type="molecule type" value="Genomic_DNA"/>
</dbReference>
<evidence type="ECO:0000256" key="1">
    <source>
        <dbReference type="SAM" id="MobiDB-lite"/>
    </source>
</evidence>
<reference evidence="4" key="1">
    <citation type="submission" date="2023-02" db="EMBL/GenBank/DDBJ databases">
        <title>Genome of toxic invasive species Heracleum sosnowskyi carries increased number of genes despite the absence of recent whole-genome duplications.</title>
        <authorList>
            <person name="Schelkunov M."/>
            <person name="Shtratnikova V."/>
            <person name="Makarenko M."/>
            <person name="Klepikova A."/>
            <person name="Omelchenko D."/>
            <person name="Novikova G."/>
            <person name="Obukhova E."/>
            <person name="Bogdanov V."/>
            <person name="Penin A."/>
            <person name="Logacheva M."/>
        </authorList>
    </citation>
    <scope>NUCLEOTIDE SEQUENCE</scope>
    <source>
        <strain evidence="4">Hsosn_3</strain>
        <tissue evidence="4">Leaf</tissue>
    </source>
</reference>
<feature type="region of interest" description="Disordered" evidence="1">
    <location>
        <begin position="284"/>
        <end position="340"/>
    </location>
</feature>
<dbReference type="InterPro" id="IPR029480">
    <property type="entry name" value="Transpos_assoc"/>
</dbReference>
<feature type="region of interest" description="Disordered" evidence="1">
    <location>
        <begin position="115"/>
        <end position="143"/>
    </location>
</feature>
<sequence length="767" mass="87377">MASDRSWMYRRFDSRNNITEEYKLGVQDFIKVALKGDVDSKGRIKCPCKECGNTWKVLSKKNSISNDDALQNDVSNTSSSRVEPVIIHDPTNFFIDLRFVENDNSVEDYNYNSVEDYNEEHNSNNDEDMSVEEERYPTNTPRSYVSQRRSSSFYITTRSTLFFFLKNYTNLTMKTSHNAANLSPKSHKPLKNLPKISQISKTFYKSLRNLSKISHKSLTNLSNLQSTSQKFVKPSPLVVGVLVSYFFTKAEARESVATKEMLKTCWLLVLFIILMAVGASGSRSARSRVTGNEGDGRDRNRVGGRGQGGRREDVGRGNVENQNEEGNEEGGDEGEGNDEEQVGADGIKFARASRSICDGDYKKKPQLGEPKLGVVTFINKKNIKEPHYKKTLKAIVRTRWDYDTAKQKGRARETFLNECIEDFKEYYEYPPEFNGDKVKELEGDAVVRKHLKNNIKSYTNGWKSDGLMRVDEAHAKGDTTANLRSCAPYYLSENAWNGLVDYWETEGFSKMSENGRVNVKKSEINHSSGAKPFDQRYEELEKKNKKPLTILEKFDVSYKKNGQVEEIGKKLKAVVERTMQEGNSQEDSSHEGCSQNVTPSPGSQRKREVELLLEVCPPKKGKVLMFPRHTLPEILGLDGAAKYTTSQSVLSISPERIPERAYSMIGKVMTEVTNMVEAIDEIEVTRARLDEEVQKLATRAYPNGEDPTSKILWEEYIRIAAQMTPPLFERYKKVILEATRSQTPINQHEDVYHVTLEELENRYPLFP</sequence>
<feature type="domain" description="Transposase-associated" evidence="2">
    <location>
        <begin position="5"/>
        <end position="56"/>
    </location>
</feature>
<evidence type="ECO:0000313" key="3">
    <source>
        <dbReference type="EMBL" id="KAK1358578.1"/>
    </source>
</evidence>
<dbReference type="Proteomes" id="UP001237642">
    <property type="component" value="Unassembled WGS sequence"/>
</dbReference>
<dbReference type="AlphaFoldDB" id="A0AAD8MCX5"/>
<feature type="compositionally biased region" description="Acidic residues" evidence="1">
    <location>
        <begin position="322"/>
        <end position="340"/>
    </location>
</feature>
<dbReference type="Pfam" id="PF03004">
    <property type="entry name" value="Transposase_24"/>
    <property type="match status" value="1"/>
</dbReference>
<feature type="compositionally biased region" description="Polar residues" evidence="1">
    <location>
        <begin position="580"/>
        <end position="603"/>
    </location>
</feature>
<keyword evidence="5" id="KW-1185">Reference proteome</keyword>